<dbReference type="SUPFAM" id="SSF111283">
    <property type="entry name" value="Putative modulator of DNA gyrase, PmbA/TldD"/>
    <property type="match status" value="2"/>
</dbReference>
<feature type="region of interest" description="Disordered" evidence="2">
    <location>
        <begin position="340"/>
        <end position="414"/>
    </location>
</feature>
<feature type="compositionally biased region" description="Low complexity" evidence="2">
    <location>
        <begin position="352"/>
        <end position="364"/>
    </location>
</feature>
<feature type="domain" description="Metalloprotease TldD/E C-terminal" evidence="4">
    <location>
        <begin position="223"/>
        <end position="342"/>
    </location>
</feature>
<keyword evidence="5" id="KW-0378">Hydrolase</keyword>
<dbReference type="GO" id="GO:0008237">
    <property type="term" value="F:metallopeptidase activity"/>
    <property type="evidence" value="ECO:0007669"/>
    <property type="project" value="InterPro"/>
</dbReference>
<dbReference type="GO" id="GO:0006508">
    <property type="term" value="P:proteolysis"/>
    <property type="evidence" value="ECO:0007669"/>
    <property type="project" value="UniProtKB-KW"/>
</dbReference>
<proteinExistence type="inferred from homology"/>
<protein>
    <submittedName>
        <fullName evidence="5">Putative Zn-dependent protease</fullName>
    </submittedName>
</protein>
<dbReference type="RefSeq" id="WP_245908308.1">
    <property type="nucleotide sequence ID" value="NZ_PVZG01000008.1"/>
</dbReference>
<keyword evidence="5" id="KW-0645">Protease</keyword>
<evidence type="ECO:0000313" key="5">
    <source>
        <dbReference type="EMBL" id="PRY28236.1"/>
    </source>
</evidence>
<gene>
    <name evidence="5" type="ORF">CLV70_10828</name>
</gene>
<evidence type="ECO:0000259" key="3">
    <source>
        <dbReference type="Pfam" id="PF01523"/>
    </source>
</evidence>
<dbReference type="Pfam" id="PF19289">
    <property type="entry name" value="PmbA_TldD_3rd"/>
    <property type="match status" value="2"/>
</dbReference>
<dbReference type="InterPro" id="IPR045569">
    <property type="entry name" value="Metalloprtase-TldD/E_C"/>
</dbReference>
<evidence type="ECO:0000259" key="4">
    <source>
        <dbReference type="Pfam" id="PF19289"/>
    </source>
</evidence>
<dbReference type="Proteomes" id="UP000239209">
    <property type="component" value="Unassembled WGS sequence"/>
</dbReference>
<evidence type="ECO:0000313" key="6">
    <source>
        <dbReference type="Proteomes" id="UP000239209"/>
    </source>
</evidence>
<sequence>MTDRAVHTELDLAARVVELTRRLAGAHAEAEVVAAHSAEALTRFANSAIHQNVADATTTVRLRLHVDGRTAGGSTTVTDAEGLRSLVERTLAAARLSPPDASWPGLTPPTPLAPDAGFDEATAGAGPRDRAARVRDFVEAAGGLETAGYCRTTYASGGFANTLGQAVHGRVAEAAMDGIARLAGADGMSRRAASRLADLSGAELGARAAAKARAGATPAELPPGRYEVILEPTAVADLLDNLATFGFNGKSYAQHQSFAEPGTQQFDEAITLTDEPLGTILPFDAEGTPRATLTLVENGTTRAVSHDRTSAAEAGTVSTGHGSAASRSWGPTAVNLRLAPAQPPAHDAGPTSAGASTPGPAHGTAGAGSSGSAHGTAGAGSSGSAHGTAGGGGPEAAGRPASSPPGRPVTLTAAGPVVPTAASPVVPTAASPVVPTAAGPVVSSAAGPVVPSARRLVAGMRRGLLVTDLWYTRVLDQKSLVVTGLTRNGVWLVEDGEIVAAVGNLRFTQSYPQALGPGAVLGIGTEAISLPDRWSGVRYTAPALHLASWNLTGNASG</sequence>
<accession>A0A2T0S496</accession>
<dbReference type="InterPro" id="IPR002510">
    <property type="entry name" value="Metalloprtase-TldD/E_N"/>
</dbReference>
<dbReference type="Gene3D" id="3.30.2290.10">
    <property type="entry name" value="PmbA/TldD superfamily"/>
    <property type="match status" value="1"/>
</dbReference>
<dbReference type="InterPro" id="IPR036059">
    <property type="entry name" value="TldD/PmbA_sf"/>
</dbReference>
<organism evidence="5 6">
    <name type="scientific">Pseudosporangium ferrugineum</name>
    <dbReference type="NCBI Taxonomy" id="439699"/>
    <lineage>
        <taxon>Bacteria</taxon>
        <taxon>Bacillati</taxon>
        <taxon>Actinomycetota</taxon>
        <taxon>Actinomycetes</taxon>
        <taxon>Micromonosporales</taxon>
        <taxon>Micromonosporaceae</taxon>
        <taxon>Pseudosporangium</taxon>
    </lineage>
</organism>
<comment type="caution">
    <text evidence="5">The sequence shown here is derived from an EMBL/GenBank/DDBJ whole genome shotgun (WGS) entry which is preliminary data.</text>
</comment>
<feature type="domain" description="Metalloprotease TldD/E C-terminal" evidence="4">
    <location>
        <begin position="452"/>
        <end position="518"/>
    </location>
</feature>
<dbReference type="EMBL" id="PVZG01000008">
    <property type="protein sequence ID" value="PRY28236.1"/>
    <property type="molecule type" value="Genomic_DNA"/>
</dbReference>
<dbReference type="PANTHER" id="PTHR43666">
    <property type="entry name" value="TLDD PROTEIN"/>
    <property type="match status" value="1"/>
</dbReference>
<dbReference type="PANTHER" id="PTHR43666:SF1">
    <property type="entry name" value="CONSERVED PROTEIN"/>
    <property type="match status" value="1"/>
</dbReference>
<feature type="region of interest" description="Disordered" evidence="2">
    <location>
        <begin position="299"/>
        <end position="328"/>
    </location>
</feature>
<dbReference type="Pfam" id="PF01523">
    <property type="entry name" value="PmbA_TldD_1st"/>
    <property type="match status" value="1"/>
</dbReference>
<dbReference type="AlphaFoldDB" id="A0A2T0S496"/>
<keyword evidence="6" id="KW-1185">Reference proteome</keyword>
<name>A0A2T0S496_9ACTN</name>
<reference evidence="5 6" key="1">
    <citation type="submission" date="2018-03" db="EMBL/GenBank/DDBJ databases">
        <title>Genomic Encyclopedia of Archaeal and Bacterial Type Strains, Phase II (KMG-II): from individual species to whole genera.</title>
        <authorList>
            <person name="Goeker M."/>
        </authorList>
    </citation>
    <scope>NUCLEOTIDE SEQUENCE [LARGE SCALE GENOMIC DNA]</scope>
    <source>
        <strain evidence="5 6">DSM 45348</strain>
    </source>
</reference>
<feature type="domain" description="Metalloprotease TldD/E N-terminal" evidence="3">
    <location>
        <begin position="30"/>
        <end position="94"/>
    </location>
</feature>
<dbReference type="InterPro" id="IPR035068">
    <property type="entry name" value="TldD/PmbA_N"/>
</dbReference>
<evidence type="ECO:0000256" key="2">
    <source>
        <dbReference type="SAM" id="MobiDB-lite"/>
    </source>
</evidence>
<comment type="similarity">
    <text evidence="1">Belongs to the peptidase U62 family.</text>
</comment>
<evidence type="ECO:0000256" key="1">
    <source>
        <dbReference type="ARBA" id="ARBA00005836"/>
    </source>
</evidence>